<keyword evidence="3 5" id="KW-0067">ATP-binding</keyword>
<dbReference type="PANTHER" id="PTHR42781:SF4">
    <property type="entry name" value="SPERMIDINE_PUTRESCINE IMPORT ATP-BINDING PROTEIN POTA"/>
    <property type="match status" value="1"/>
</dbReference>
<protein>
    <submittedName>
        <fullName evidence="5">Molybdate transport system ATP-binding protein</fullName>
    </submittedName>
</protein>
<dbReference type="PANTHER" id="PTHR42781">
    <property type="entry name" value="SPERMIDINE/PUTRESCINE IMPORT ATP-BINDING PROTEIN POTA"/>
    <property type="match status" value="1"/>
</dbReference>
<dbReference type="PROSITE" id="PS50893">
    <property type="entry name" value="ABC_TRANSPORTER_2"/>
    <property type="match status" value="1"/>
</dbReference>
<evidence type="ECO:0000259" key="4">
    <source>
        <dbReference type="PROSITE" id="PS50893"/>
    </source>
</evidence>
<sequence length="208" mass="23282">MISIDIEIKLKAYHGGQLLKINRQFNTGSIIKILGPSGSGKTTLLKMIAGLGTPENGVIMANGVTWFDSREKINLSPQKRNVGFVFQNYGLFPNMTAKQHLEYATNDTDWIKQLLSLGQLDKFTNHKPDHLSGGQQQRLAILRALAIKPKLLLMDEPFSALDNKVKTSLIAELRYLIKQMGITTIIVSHNLQELEMFEGEVMDFEGLV</sequence>
<feature type="domain" description="ABC transporter" evidence="4">
    <location>
        <begin position="1"/>
        <end position="208"/>
    </location>
</feature>
<dbReference type="InterPro" id="IPR027417">
    <property type="entry name" value="P-loop_NTPase"/>
</dbReference>
<evidence type="ECO:0000256" key="1">
    <source>
        <dbReference type="ARBA" id="ARBA00022448"/>
    </source>
</evidence>
<dbReference type="Proteomes" id="UP000199705">
    <property type="component" value="Unassembled WGS sequence"/>
</dbReference>
<dbReference type="InterPro" id="IPR003439">
    <property type="entry name" value="ABC_transporter-like_ATP-bd"/>
</dbReference>
<evidence type="ECO:0000256" key="3">
    <source>
        <dbReference type="ARBA" id="ARBA00022840"/>
    </source>
</evidence>
<dbReference type="InterPro" id="IPR050093">
    <property type="entry name" value="ABC_SmlMolc_Importer"/>
</dbReference>
<accession>A0A1G8KCV2</accession>
<dbReference type="Gene3D" id="3.40.50.300">
    <property type="entry name" value="P-loop containing nucleotide triphosphate hydrolases"/>
    <property type="match status" value="1"/>
</dbReference>
<keyword evidence="6" id="KW-1185">Reference proteome</keyword>
<dbReference type="EMBL" id="FNCG01000020">
    <property type="protein sequence ID" value="SDI41234.1"/>
    <property type="molecule type" value="Genomic_DNA"/>
</dbReference>
<gene>
    <name evidence="5" type="ORF">SAMN05192573_12069</name>
</gene>
<keyword evidence="1" id="KW-0813">Transport</keyword>
<evidence type="ECO:0000313" key="5">
    <source>
        <dbReference type="EMBL" id="SDI41234.1"/>
    </source>
</evidence>
<evidence type="ECO:0000256" key="2">
    <source>
        <dbReference type="ARBA" id="ARBA00022741"/>
    </source>
</evidence>
<dbReference type="Pfam" id="PF00005">
    <property type="entry name" value="ABC_tran"/>
    <property type="match status" value="1"/>
</dbReference>
<dbReference type="GO" id="GO:0016887">
    <property type="term" value="F:ATP hydrolysis activity"/>
    <property type="evidence" value="ECO:0007669"/>
    <property type="project" value="InterPro"/>
</dbReference>
<dbReference type="GO" id="GO:0005524">
    <property type="term" value="F:ATP binding"/>
    <property type="evidence" value="ECO:0007669"/>
    <property type="project" value="UniProtKB-KW"/>
</dbReference>
<dbReference type="SUPFAM" id="SSF52540">
    <property type="entry name" value="P-loop containing nucleoside triphosphate hydrolases"/>
    <property type="match status" value="1"/>
</dbReference>
<evidence type="ECO:0000313" key="6">
    <source>
        <dbReference type="Proteomes" id="UP000199705"/>
    </source>
</evidence>
<dbReference type="InterPro" id="IPR017871">
    <property type="entry name" value="ABC_transporter-like_CS"/>
</dbReference>
<dbReference type="STRING" id="551996.SAMN05192573_12069"/>
<dbReference type="PROSITE" id="PS00211">
    <property type="entry name" value="ABC_TRANSPORTER_1"/>
    <property type="match status" value="1"/>
</dbReference>
<reference evidence="6" key="1">
    <citation type="submission" date="2016-10" db="EMBL/GenBank/DDBJ databases">
        <authorList>
            <person name="Varghese N."/>
            <person name="Submissions S."/>
        </authorList>
    </citation>
    <scope>NUCLEOTIDE SEQUENCE [LARGE SCALE GENOMIC DNA]</scope>
    <source>
        <strain evidence="6">Gh-67</strain>
    </source>
</reference>
<dbReference type="AlphaFoldDB" id="A0A1G8KCV2"/>
<dbReference type="RefSeq" id="WP_091174862.1">
    <property type="nucleotide sequence ID" value="NZ_FNCG01000020.1"/>
</dbReference>
<dbReference type="InterPro" id="IPR003593">
    <property type="entry name" value="AAA+_ATPase"/>
</dbReference>
<name>A0A1G8KCV2_9SPHI</name>
<dbReference type="SMART" id="SM00382">
    <property type="entry name" value="AAA"/>
    <property type="match status" value="1"/>
</dbReference>
<proteinExistence type="predicted"/>
<keyword evidence="2" id="KW-0547">Nucleotide-binding</keyword>
<organism evidence="5 6">
    <name type="scientific">Mucilaginibacter gossypii</name>
    <dbReference type="NCBI Taxonomy" id="551996"/>
    <lineage>
        <taxon>Bacteria</taxon>
        <taxon>Pseudomonadati</taxon>
        <taxon>Bacteroidota</taxon>
        <taxon>Sphingobacteriia</taxon>
        <taxon>Sphingobacteriales</taxon>
        <taxon>Sphingobacteriaceae</taxon>
        <taxon>Mucilaginibacter</taxon>
    </lineage>
</organism>